<evidence type="ECO:0000256" key="1">
    <source>
        <dbReference type="ARBA" id="ARBA00004994"/>
    </source>
</evidence>
<evidence type="ECO:0000256" key="5">
    <source>
        <dbReference type="ARBA" id="ARBA00032024"/>
    </source>
</evidence>
<dbReference type="Pfam" id="PF08546">
    <property type="entry name" value="ApbA_C"/>
    <property type="match status" value="1"/>
</dbReference>
<keyword evidence="9" id="KW-0560">Oxidoreductase</keyword>
<dbReference type="PANTHER" id="PTHR21708:SF26">
    <property type="entry name" value="2-DEHYDROPANTOATE 2-REDUCTASE"/>
    <property type="match status" value="1"/>
</dbReference>
<comment type="catalytic activity">
    <reaction evidence="6">
        <text>(R)-pantoate + NADP(+) = 2-dehydropantoate + NADPH + H(+)</text>
        <dbReference type="Rhea" id="RHEA:16233"/>
        <dbReference type="ChEBI" id="CHEBI:11561"/>
        <dbReference type="ChEBI" id="CHEBI:15378"/>
        <dbReference type="ChEBI" id="CHEBI:15980"/>
        <dbReference type="ChEBI" id="CHEBI:57783"/>
        <dbReference type="ChEBI" id="CHEBI:58349"/>
        <dbReference type="EC" id="1.1.1.169"/>
    </reaction>
</comment>
<dbReference type="InterPro" id="IPR013328">
    <property type="entry name" value="6PGD_dom2"/>
</dbReference>
<sequence>MTRYVIIGAGAVGASLAAQFQSVGIDYALVGRGEQIRHIRSHGLTFQRPSGTQTVRLNAYDTQEPPALTTDDVLILAVKAQDVETATAFWSRQTLKDSPETAGFRLPLVTLQNGLAAEAVASRRFAHVYGASILTPARFTEVGTVVAGGSPQVGAVVLGVYPSGENETARKIGADLAQANYLTEVRSDVRRWKAAKLVYNVKNVLEIFSGEADAVSVFADRLSQEATSVLKAAAYDIADASERRVSLAGWGAAPDSGIKPGQQSTWQSFVRGVPNEVDYLNGEIVQLGRIHNVETPYNSAVQEAAARLALAGGQPGSITLDDIEVIIDRVARAA</sequence>
<dbReference type="GO" id="GO:0015940">
    <property type="term" value="P:pantothenate biosynthetic process"/>
    <property type="evidence" value="ECO:0007669"/>
    <property type="project" value="UniProtKB-UniPathway"/>
</dbReference>
<keyword evidence="4" id="KW-0566">Pantothenate biosynthesis</keyword>
<evidence type="ECO:0000256" key="6">
    <source>
        <dbReference type="ARBA" id="ARBA00048793"/>
    </source>
</evidence>
<protein>
    <recommendedName>
        <fullName evidence="3">2-dehydropantoate 2-reductase</fullName>
        <ecNumber evidence="2">1.1.1.169</ecNumber>
    </recommendedName>
    <alternativeName>
        <fullName evidence="5">Ketopantoate reductase</fullName>
    </alternativeName>
</protein>
<dbReference type="Gene3D" id="3.40.50.720">
    <property type="entry name" value="NAD(P)-binding Rossmann-like Domain"/>
    <property type="match status" value="1"/>
</dbReference>
<dbReference type="PANTHER" id="PTHR21708">
    <property type="entry name" value="PROBABLE 2-DEHYDROPANTOATE 2-REDUCTASE"/>
    <property type="match status" value="1"/>
</dbReference>
<comment type="pathway">
    <text evidence="1">Cofactor biosynthesis; (R)-pantothenate biosynthesis; (R)-pantoate from 3-methyl-2-oxobutanoate: step 2/2.</text>
</comment>
<evidence type="ECO:0000256" key="2">
    <source>
        <dbReference type="ARBA" id="ARBA00013014"/>
    </source>
</evidence>
<dbReference type="Proteomes" id="UP000246073">
    <property type="component" value="Unassembled WGS sequence"/>
</dbReference>
<name>A0A2P9HDM9_9HYPH</name>
<evidence type="ECO:0000259" key="8">
    <source>
        <dbReference type="Pfam" id="PF08546"/>
    </source>
</evidence>
<reference evidence="10" key="1">
    <citation type="submission" date="2017-12" db="EMBL/GenBank/DDBJ databases">
        <authorList>
            <person name="Diaz M."/>
        </authorList>
    </citation>
    <scope>NUCLEOTIDE SEQUENCE [LARGE SCALE GENOMIC DNA]</scope>
    <source>
        <strain evidence="10">FI11154</strain>
    </source>
</reference>
<dbReference type="InterPro" id="IPR008927">
    <property type="entry name" value="6-PGluconate_DH-like_C_sf"/>
</dbReference>
<evidence type="ECO:0000256" key="4">
    <source>
        <dbReference type="ARBA" id="ARBA00022655"/>
    </source>
</evidence>
<dbReference type="RefSeq" id="WP_109366334.1">
    <property type="nucleotide sequence ID" value="NZ_OOFM01000001.1"/>
</dbReference>
<dbReference type="GO" id="GO:0005737">
    <property type="term" value="C:cytoplasm"/>
    <property type="evidence" value="ECO:0007669"/>
    <property type="project" value="TreeGrafter"/>
</dbReference>
<dbReference type="InterPro" id="IPR036188">
    <property type="entry name" value="FAD/NAD-bd_sf"/>
</dbReference>
<organism evidence="9 10">
    <name type="scientific">Ochrobactrum soli</name>
    <dbReference type="NCBI Taxonomy" id="2448455"/>
    <lineage>
        <taxon>Bacteria</taxon>
        <taxon>Pseudomonadati</taxon>
        <taxon>Pseudomonadota</taxon>
        <taxon>Alphaproteobacteria</taxon>
        <taxon>Hyphomicrobiales</taxon>
        <taxon>Brucellaceae</taxon>
        <taxon>Brucella/Ochrobactrum group</taxon>
        <taxon>Ochrobactrum</taxon>
    </lineage>
</organism>
<evidence type="ECO:0000313" key="10">
    <source>
        <dbReference type="Proteomes" id="UP000246073"/>
    </source>
</evidence>
<dbReference type="InterPro" id="IPR051402">
    <property type="entry name" value="KPR-Related"/>
</dbReference>
<dbReference type="Gene3D" id="1.10.1040.10">
    <property type="entry name" value="N-(1-d-carboxylethyl)-l-norvaline Dehydrogenase, domain 2"/>
    <property type="match status" value="1"/>
</dbReference>
<dbReference type="EC" id="1.1.1.169" evidence="2"/>
<dbReference type="InterPro" id="IPR013332">
    <property type="entry name" value="KPR_N"/>
</dbReference>
<proteinExistence type="predicted"/>
<accession>A0A2P9HDM9</accession>
<evidence type="ECO:0000256" key="3">
    <source>
        <dbReference type="ARBA" id="ARBA00019465"/>
    </source>
</evidence>
<evidence type="ECO:0000259" key="7">
    <source>
        <dbReference type="Pfam" id="PF02558"/>
    </source>
</evidence>
<gene>
    <name evidence="9" type="ORF">OHAE_5006</name>
</gene>
<dbReference type="AlphaFoldDB" id="A0A2P9HDM9"/>
<dbReference type="SUPFAM" id="SSF51905">
    <property type="entry name" value="FAD/NAD(P)-binding domain"/>
    <property type="match status" value="1"/>
</dbReference>
<dbReference type="Pfam" id="PF02558">
    <property type="entry name" value="ApbA"/>
    <property type="match status" value="1"/>
</dbReference>
<dbReference type="GO" id="GO:0008677">
    <property type="term" value="F:2-dehydropantoate 2-reductase activity"/>
    <property type="evidence" value="ECO:0007669"/>
    <property type="project" value="UniProtKB-EC"/>
</dbReference>
<dbReference type="UniPathway" id="UPA00028">
    <property type="reaction ID" value="UER00004"/>
</dbReference>
<evidence type="ECO:0000313" key="9">
    <source>
        <dbReference type="EMBL" id="SPL62214.1"/>
    </source>
</evidence>
<dbReference type="InterPro" id="IPR013752">
    <property type="entry name" value="KPA_reductase"/>
</dbReference>
<feature type="domain" description="Ketopantoate reductase N-terminal" evidence="7">
    <location>
        <begin position="5"/>
        <end position="149"/>
    </location>
</feature>
<dbReference type="EMBL" id="OOFM01000001">
    <property type="protein sequence ID" value="SPL62214.1"/>
    <property type="molecule type" value="Genomic_DNA"/>
</dbReference>
<dbReference type="SUPFAM" id="SSF48179">
    <property type="entry name" value="6-phosphogluconate dehydrogenase C-terminal domain-like"/>
    <property type="match status" value="1"/>
</dbReference>
<feature type="domain" description="Ketopantoate reductase C-terminal" evidence="8">
    <location>
        <begin position="206"/>
        <end position="305"/>
    </location>
</feature>